<feature type="signal peptide" evidence="2">
    <location>
        <begin position="1"/>
        <end position="18"/>
    </location>
</feature>
<dbReference type="AlphaFoldDB" id="A0A9Q1KYJ0"/>
<comment type="caution">
    <text evidence="3">The sequence shown here is derived from an EMBL/GenBank/DDBJ whole genome shotgun (WGS) entry which is preliminary data.</text>
</comment>
<evidence type="ECO:0000313" key="3">
    <source>
        <dbReference type="EMBL" id="KAJ8451239.1"/>
    </source>
</evidence>
<keyword evidence="2" id="KW-0732">Signal</keyword>
<keyword evidence="1" id="KW-1133">Transmembrane helix</keyword>
<feature type="chain" id="PRO_5040171223" evidence="2">
    <location>
        <begin position="19"/>
        <end position="160"/>
    </location>
</feature>
<accession>A0A9Q1KYJ0</accession>
<keyword evidence="1" id="KW-0812">Transmembrane</keyword>
<proteinExistence type="predicted"/>
<evidence type="ECO:0000313" key="4">
    <source>
        <dbReference type="Proteomes" id="UP001153076"/>
    </source>
</evidence>
<evidence type="ECO:0000256" key="2">
    <source>
        <dbReference type="SAM" id="SignalP"/>
    </source>
</evidence>
<evidence type="ECO:0000256" key="1">
    <source>
        <dbReference type="SAM" id="Phobius"/>
    </source>
</evidence>
<sequence length="160" mass="17827">MTWMNSLVSLMNIGAACSMESSQNRMNLKDASVELLKLKDCLIQASIEVPKHLKLTHTKRWMLMLHHYLSSISQINHSFPRSLSTPDHEREMVAFFIITMILLPVVTCAGTFSSTSGNETDHFALLEIKSALRDQLGVLNSGIVLFFTVTGKAPYVGIDT</sequence>
<feature type="transmembrane region" description="Helical" evidence="1">
    <location>
        <begin position="92"/>
        <end position="112"/>
    </location>
</feature>
<dbReference type="Proteomes" id="UP001153076">
    <property type="component" value="Unassembled WGS sequence"/>
</dbReference>
<organism evidence="3 4">
    <name type="scientific">Carnegiea gigantea</name>
    <dbReference type="NCBI Taxonomy" id="171969"/>
    <lineage>
        <taxon>Eukaryota</taxon>
        <taxon>Viridiplantae</taxon>
        <taxon>Streptophyta</taxon>
        <taxon>Embryophyta</taxon>
        <taxon>Tracheophyta</taxon>
        <taxon>Spermatophyta</taxon>
        <taxon>Magnoliopsida</taxon>
        <taxon>eudicotyledons</taxon>
        <taxon>Gunneridae</taxon>
        <taxon>Pentapetalae</taxon>
        <taxon>Caryophyllales</taxon>
        <taxon>Cactineae</taxon>
        <taxon>Cactaceae</taxon>
        <taxon>Cactoideae</taxon>
        <taxon>Echinocereeae</taxon>
        <taxon>Carnegiea</taxon>
    </lineage>
</organism>
<gene>
    <name evidence="3" type="ORF">Cgig2_014011</name>
</gene>
<keyword evidence="1" id="KW-0472">Membrane</keyword>
<protein>
    <submittedName>
        <fullName evidence="3">Uncharacterized protein</fullName>
    </submittedName>
</protein>
<reference evidence="3" key="1">
    <citation type="submission" date="2022-04" db="EMBL/GenBank/DDBJ databases">
        <title>Carnegiea gigantea Genome sequencing and assembly v2.</title>
        <authorList>
            <person name="Copetti D."/>
            <person name="Sanderson M.J."/>
            <person name="Burquez A."/>
            <person name="Wojciechowski M.F."/>
        </authorList>
    </citation>
    <scope>NUCLEOTIDE SEQUENCE</scope>
    <source>
        <strain evidence="3">SGP5-SGP5p</strain>
        <tissue evidence="3">Aerial part</tissue>
    </source>
</reference>
<keyword evidence="4" id="KW-1185">Reference proteome</keyword>
<name>A0A9Q1KYJ0_9CARY</name>
<dbReference type="EMBL" id="JAKOGI010000010">
    <property type="protein sequence ID" value="KAJ8451239.1"/>
    <property type="molecule type" value="Genomic_DNA"/>
</dbReference>